<gene>
    <name evidence="4" type="ORF">OSH00_17475</name>
</gene>
<reference evidence="4" key="1">
    <citation type="submission" date="2022-11" db="EMBL/GenBank/DDBJ databases">
        <title>Biodiversity and phylogenetic relationships of bacteria.</title>
        <authorList>
            <person name="Machado R.A.R."/>
            <person name="Bhat A."/>
            <person name="Loulou A."/>
            <person name="Kallel S."/>
        </authorList>
    </citation>
    <scope>NUCLEOTIDE SEQUENCE</scope>
    <source>
        <strain evidence="4">A-IN1</strain>
    </source>
</reference>
<dbReference type="AlphaFoldDB" id="A0A9X3DY43"/>
<evidence type="ECO:0000313" key="4">
    <source>
        <dbReference type="EMBL" id="MCX5469511.1"/>
    </source>
</evidence>
<proteinExistence type="predicted"/>
<dbReference type="Pfam" id="PF13649">
    <property type="entry name" value="Methyltransf_25"/>
    <property type="match status" value="1"/>
</dbReference>
<dbReference type="InterPro" id="IPR029063">
    <property type="entry name" value="SAM-dependent_MTases_sf"/>
</dbReference>
<keyword evidence="1 4" id="KW-0489">Methyltransferase</keyword>
<keyword evidence="2" id="KW-0808">Transferase</keyword>
<name>A0A9X3DY43_9GAMM</name>
<dbReference type="CDD" id="cd02440">
    <property type="entry name" value="AdoMet_MTases"/>
    <property type="match status" value="1"/>
</dbReference>
<feature type="domain" description="Methyltransferase" evidence="3">
    <location>
        <begin position="49"/>
        <end position="136"/>
    </location>
</feature>
<dbReference type="GO" id="GO:0008168">
    <property type="term" value="F:methyltransferase activity"/>
    <property type="evidence" value="ECO:0007669"/>
    <property type="project" value="UniProtKB-KW"/>
</dbReference>
<evidence type="ECO:0000256" key="2">
    <source>
        <dbReference type="ARBA" id="ARBA00022679"/>
    </source>
</evidence>
<sequence>MKDHTHLAENIIEIYEKKAHVWVRLRGTYLYEKVWLDRFLALLPQHSNILDLGCGSAKPIAAYMIEQGHRVTGVDSSKAMLEMARQNFPEHLFPECNWIQGDMRTVKLIEKFQGILVWDSFFHLSPEHQSAMFQQFDHFSMQDTVLMFTSGPAYGEQIGDLFGEPLYHASLSSEQYTQLLNRFGFKVIIMIAEDPNCTGHTVWLAQRN</sequence>
<dbReference type="InterPro" id="IPR041698">
    <property type="entry name" value="Methyltransf_25"/>
</dbReference>
<accession>A0A9X3DY43</accession>
<comment type="caution">
    <text evidence="4">The sequence shown here is derived from an EMBL/GenBank/DDBJ whole genome shotgun (WGS) entry which is preliminary data.</text>
</comment>
<keyword evidence="5" id="KW-1185">Reference proteome</keyword>
<dbReference type="Proteomes" id="UP001146019">
    <property type="component" value="Unassembled WGS sequence"/>
</dbReference>
<evidence type="ECO:0000259" key="3">
    <source>
        <dbReference type="Pfam" id="PF13649"/>
    </source>
</evidence>
<evidence type="ECO:0000256" key="1">
    <source>
        <dbReference type="ARBA" id="ARBA00022603"/>
    </source>
</evidence>
<dbReference type="RefSeq" id="WP_266131520.1">
    <property type="nucleotide sequence ID" value="NZ_JAPKMY010000011.1"/>
</dbReference>
<evidence type="ECO:0000313" key="5">
    <source>
        <dbReference type="Proteomes" id="UP001146019"/>
    </source>
</evidence>
<dbReference type="EMBL" id="JAPKMY010000011">
    <property type="protein sequence ID" value="MCX5469511.1"/>
    <property type="molecule type" value="Genomic_DNA"/>
</dbReference>
<dbReference type="GO" id="GO:0032259">
    <property type="term" value="P:methylation"/>
    <property type="evidence" value="ECO:0007669"/>
    <property type="project" value="UniProtKB-KW"/>
</dbReference>
<dbReference type="SUPFAM" id="SSF53335">
    <property type="entry name" value="S-adenosyl-L-methionine-dependent methyltransferases"/>
    <property type="match status" value="1"/>
</dbReference>
<dbReference type="Gene3D" id="3.40.50.150">
    <property type="entry name" value="Vaccinia Virus protein VP39"/>
    <property type="match status" value="1"/>
</dbReference>
<protein>
    <submittedName>
        <fullName evidence="4">Class I SAM-dependent methyltransferase</fullName>
    </submittedName>
</protein>
<dbReference type="PANTHER" id="PTHR43861">
    <property type="entry name" value="TRANS-ACONITATE 2-METHYLTRANSFERASE-RELATED"/>
    <property type="match status" value="1"/>
</dbReference>
<dbReference type="PANTHER" id="PTHR43861:SF1">
    <property type="entry name" value="TRANS-ACONITATE 2-METHYLTRANSFERASE"/>
    <property type="match status" value="1"/>
</dbReference>
<organism evidence="4 5">
    <name type="scientific">Acinetobacter nematophilus</name>
    <dbReference type="NCBI Taxonomy" id="2994642"/>
    <lineage>
        <taxon>Bacteria</taxon>
        <taxon>Pseudomonadati</taxon>
        <taxon>Pseudomonadota</taxon>
        <taxon>Gammaproteobacteria</taxon>
        <taxon>Moraxellales</taxon>
        <taxon>Moraxellaceae</taxon>
        <taxon>Acinetobacter</taxon>
    </lineage>
</organism>